<reference evidence="2 3" key="1">
    <citation type="submission" date="2020-08" db="EMBL/GenBank/DDBJ databases">
        <title>Genomic Encyclopedia of Type Strains, Phase IV (KMG-IV): sequencing the most valuable type-strain genomes for metagenomic binning, comparative biology and taxonomic classification.</title>
        <authorList>
            <person name="Goeker M."/>
        </authorList>
    </citation>
    <scope>NUCLEOTIDE SEQUENCE [LARGE SCALE GENOMIC DNA]</scope>
    <source>
        <strain evidence="2 3">DSM 100774</strain>
    </source>
</reference>
<evidence type="ECO:0000313" key="3">
    <source>
        <dbReference type="Proteomes" id="UP000532273"/>
    </source>
</evidence>
<keyword evidence="1" id="KW-0812">Transmembrane</keyword>
<dbReference type="AlphaFoldDB" id="A0A7W6KAM4"/>
<keyword evidence="1" id="KW-1133">Transmembrane helix</keyword>
<dbReference type="Proteomes" id="UP000532273">
    <property type="component" value="Unassembled WGS sequence"/>
</dbReference>
<evidence type="ECO:0000256" key="1">
    <source>
        <dbReference type="SAM" id="Phobius"/>
    </source>
</evidence>
<keyword evidence="1" id="KW-0472">Membrane</keyword>
<name>A0A7W6KAM4_9SPHI</name>
<evidence type="ECO:0000313" key="2">
    <source>
        <dbReference type="EMBL" id="MBB4107386.1"/>
    </source>
</evidence>
<organism evidence="2 3">
    <name type="scientific">Pedobacter zeae</name>
    <dbReference type="NCBI Taxonomy" id="1737356"/>
    <lineage>
        <taxon>Bacteria</taxon>
        <taxon>Pseudomonadati</taxon>
        <taxon>Bacteroidota</taxon>
        <taxon>Sphingobacteriia</taxon>
        <taxon>Sphingobacteriales</taxon>
        <taxon>Sphingobacteriaceae</taxon>
        <taxon>Pedobacter</taxon>
    </lineage>
</organism>
<feature type="transmembrane region" description="Helical" evidence="1">
    <location>
        <begin position="12"/>
        <end position="36"/>
    </location>
</feature>
<accession>A0A7W6KAM4</accession>
<proteinExistence type="predicted"/>
<sequence>MGISLDLSQNDIIIVLSKITFLSNINFVGFVCSYQIL</sequence>
<dbReference type="EMBL" id="JACIEF010000001">
    <property type="protein sequence ID" value="MBB4107386.1"/>
    <property type="molecule type" value="Genomic_DNA"/>
</dbReference>
<comment type="caution">
    <text evidence="2">The sequence shown here is derived from an EMBL/GenBank/DDBJ whole genome shotgun (WGS) entry which is preliminary data.</text>
</comment>
<gene>
    <name evidence="2" type="ORF">GGQ60_001346</name>
</gene>
<protein>
    <submittedName>
        <fullName evidence="2">Uncharacterized protein</fullName>
    </submittedName>
</protein>